<protein>
    <submittedName>
        <fullName evidence="1">Uncharacterized protein</fullName>
    </submittedName>
</protein>
<dbReference type="AlphaFoldDB" id="A0A0F9TAP2"/>
<name>A0A0F9TAP2_9ZZZZ</name>
<gene>
    <name evidence="1" type="ORF">LCGC14_0677150</name>
</gene>
<reference evidence="1" key="1">
    <citation type="journal article" date="2015" name="Nature">
        <title>Complex archaea that bridge the gap between prokaryotes and eukaryotes.</title>
        <authorList>
            <person name="Spang A."/>
            <person name="Saw J.H."/>
            <person name="Jorgensen S.L."/>
            <person name="Zaremba-Niedzwiedzka K."/>
            <person name="Martijn J."/>
            <person name="Lind A.E."/>
            <person name="van Eijk R."/>
            <person name="Schleper C."/>
            <person name="Guy L."/>
            <person name="Ettema T.J."/>
        </authorList>
    </citation>
    <scope>NUCLEOTIDE SEQUENCE</scope>
</reference>
<dbReference type="EMBL" id="LAZR01001353">
    <property type="protein sequence ID" value="KKN46021.1"/>
    <property type="molecule type" value="Genomic_DNA"/>
</dbReference>
<sequence length="128" mass="14829">MKDKEAPDFTIEKAPRIPFWQVLHNDLTKDLKKEKYIKHVYRHTVAEVNDVIKSGKIWCDDCGKEIELKLPKNYEELESFALRFINRNCVHPCDECIEKDIDAGRVIGSEKGGWGASKKELKKELLGK</sequence>
<accession>A0A0F9TAP2</accession>
<organism evidence="1">
    <name type="scientific">marine sediment metagenome</name>
    <dbReference type="NCBI Taxonomy" id="412755"/>
    <lineage>
        <taxon>unclassified sequences</taxon>
        <taxon>metagenomes</taxon>
        <taxon>ecological metagenomes</taxon>
    </lineage>
</organism>
<evidence type="ECO:0000313" key="1">
    <source>
        <dbReference type="EMBL" id="KKN46021.1"/>
    </source>
</evidence>
<comment type="caution">
    <text evidence="1">The sequence shown here is derived from an EMBL/GenBank/DDBJ whole genome shotgun (WGS) entry which is preliminary data.</text>
</comment>
<proteinExistence type="predicted"/>